<dbReference type="InterPro" id="IPR051164">
    <property type="entry name" value="NmrA-like_oxidored"/>
</dbReference>
<organism evidence="4 5">
    <name type="scientific">Glutinoglossum americanum</name>
    <dbReference type="NCBI Taxonomy" id="1670608"/>
    <lineage>
        <taxon>Eukaryota</taxon>
        <taxon>Fungi</taxon>
        <taxon>Dikarya</taxon>
        <taxon>Ascomycota</taxon>
        <taxon>Pezizomycotina</taxon>
        <taxon>Geoglossomycetes</taxon>
        <taxon>Geoglossales</taxon>
        <taxon>Geoglossaceae</taxon>
        <taxon>Glutinoglossum</taxon>
    </lineage>
</organism>
<dbReference type="InterPro" id="IPR036291">
    <property type="entry name" value="NAD(P)-bd_dom_sf"/>
</dbReference>
<dbReference type="AlphaFoldDB" id="A0A9P8I143"/>
<dbReference type="EMBL" id="JAGHQL010000192">
    <property type="protein sequence ID" value="KAH0536619.1"/>
    <property type="molecule type" value="Genomic_DNA"/>
</dbReference>
<dbReference type="CDD" id="cd05251">
    <property type="entry name" value="NmrA_like_SDR_a"/>
    <property type="match status" value="1"/>
</dbReference>
<name>A0A9P8I143_9PEZI</name>
<evidence type="ECO:0000313" key="4">
    <source>
        <dbReference type="EMBL" id="KAH0536619.1"/>
    </source>
</evidence>
<evidence type="ECO:0000256" key="1">
    <source>
        <dbReference type="ARBA" id="ARBA00006328"/>
    </source>
</evidence>
<feature type="domain" description="NmrA-like" evidence="3">
    <location>
        <begin position="1"/>
        <end position="281"/>
    </location>
</feature>
<dbReference type="Gene3D" id="3.90.25.10">
    <property type="entry name" value="UDP-galactose 4-epimerase, domain 1"/>
    <property type="match status" value="1"/>
</dbReference>
<dbReference type="PANTHER" id="PTHR42748">
    <property type="entry name" value="NITROGEN METABOLITE REPRESSION PROTEIN NMRA FAMILY MEMBER"/>
    <property type="match status" value="1"/>
</dbReference>
<dbReference type="Pfam" id="PF05368">
    <property type="entry name" value="NmrA"/>
    <property type="match status" value="1"/>
</dbReference>
<keyword evidence="5" id="KW-1185">Reference proteome</keyword>
<comment type="caution">
    <text evidence="4">The sequence shown here is derived from an EMBL/GenBank/DDBJ whole genome shotgun (WGS) entry which is preliminary data.</text>
</comment>
<dbReference type="GO" id="GO:0005634">
    <property type="term" value="C:nucleus"/>
    <property type="evidence" value="ECO:0007669"/>
    <property type="project" value="TreeGrafter"/>
</dbReference>
<evidence type="ECO:0000259" key="3">
    <source>
        <dbReference type="Pfam" id="PF05368"/>
    </source>
</evidence>
<dbReference type="OrthoDB" id="300709at2759"/>
<dbReference type="InterPro" id="IPR008030">
    <property type="entry name" value="NmrA-like"/>
</dbReference>
<sequence length="320" mass="35223">MSKIITVFGATGVQGGSVVAALLHDKSLKIRAITRNVNSEAAKSLKSKGVELATADLNDENSLAKALEGSNYIFAVTDFFEPFASSGPEAAIKVESAQGINLARAASRTPTLEHYIWSTLPNGKRISGGKYLIPHFESKNIIDDYIKQDKNLFPKTTFVWFTFYAANYLFPMFTPNFVKSSGKHVQIQPSPPNVPIYSIGDAKANVGIFVRSILNQPGLTLGKFVLAYTESLTVGQLLENWSAATGKPSVYVQTSLEDFDRVWPMWGHEMGIMMKFWEEAQDKSWSGEEGILTKESLSIKDAFAGSKKAFESIDWTNVVT</sequence>
<dbReference type="Proteomes" id="UP000698800">
    <property type="component" value="Unassembled WGS sequence"/>
</dbReference>
<evidence type="ECO:0000313" key="5">
    <source>
        <dbReference type="Proteomes" id="UP000698800"/>
    </source>
</evidence>
<evidence type="ECO:0000256" key="2">
    <source>
        <dbReference type="ARBA" id="ARBA00022857"/>
    </source>
</evidence>
<keyword evidence="2" id="KW-0521">NADP</keyword>
<dbReference type="SUPFAM" id="SSF51735">
    <property type="entry name" value="NAD(P)-binding Rossmann-fold domains"/>
    <property type="match status" value="1"/>
</dbReference>
<protein>
    <recommendedName>
        <fullName evidence="3">NmrA-like domain-containing protein</fullName>
    </recommendedName>
</protein>
<dbReference type="PANTHER" id="PTHR42748:SF28">
    <property type="entry name" value="NMRA-LIKE DOMAIN-CONTAINING PROTEIN"/>
    <property type="match status" value="1"/>
</dbReference>
<proteinExistence type="inferred from homology"/>
<gene>
    <name evidence="4" type="ORF">FGG08_006530</name>
</gene>
<comment type="similarity">
    <text evidence="1">Belongs to the NmrA-type oxidoreductase family.</text>
</comment>
<reference evidence="4" key="1">
    <citation type="submission" date="2021-03" db="EMBL/GenBank/DDBJ databases">
        <title>Comparative genomics and phylogenomic investigation of the class Geoglossomycetes provide insights into ecological specialization and systematics.</title>
        <authorList>
            <person name="Melie T."/>
            <person name="Pirro S."/>
            <person name="Miller A.N."/>
            <person name="Quandt A."/>
        </authorList>
    </citation>
    <scope>NUCLEOTIDE SEQUENCE</scope>
    <source>
        <strain evidence="4">GBOQ0MN5Z8</strain>
    </source>
</reference>
<dbReference type="Gene3D" id="3.40.50.720">
    <property type="entry name" value="NAD(P)-binding Rossmann-like Domain"/>
    <property type="match status" value="1"/>
</dbReference>
<accession>A0A9P8I143</accession>